<dbReference type="Pfam" id="PF07950">
    <property type="entry name" value="MCP1_TM"/>
    <property type="match status" value="2"/>
</dbReference>
<dbReference type="InterPro" id="IPR039960">
    <property type="entry name" value="MCP1"/>
</dbReference>
<dbReference type="EMBL" id="ML220116">
    <property type="protein sequence ID" value="TGZ82060.1"/>
    <property type="molecule type" value="Genomic_DNA"/>
</dbReference>
<dbReference type="GO" id="GO:0055088">
    <property type="term" value="P:lipid homeostasis"/>
    <property type="evidence" value="ECO:0007669"/>
    <property type="project" value="InterPro"/>
</dbReference>
<feature type="transmembrane region" description="Helical" evidence="2">
    <location>
        <begin position="131"/>
        <end position="151"/>
    </location>
</feature>
<feature type="domain" description="Mitochondrial adapter protein MCP1 transmembrane" evidence="3">
    <location>
        <begin position="94"/>
        <end position="152"/>
    </location>
</feature>
<dbReference type="PANTHER" id="PTHR38409">
    <property type="entry name" value="MDM10-COMPLEMENTING PROTEIN 1"/>
    <property type="match status" value="1"/>
</dbReference>
<keyword evidence="2" id="KW-1133">Transmembrane helix</keyword>
<dbReference type="Proteomes" id="UP000298138">
    <property type="component" value="Unassembled WGS sequence"/>
</dbReference>
<dbReference type="OrthoDB" id="10259513at2759"/>
<reference evidence="4 5" key="1">
    <citation type="submission" date="2019-04" db="EMBL/GenBank/DDBJ databases">
        <title>Comparative genomics and transcriptomics to analyze fruiting body development in filamentous ascomycetes.</title>
        <authorList>
            <consortium name="DOE Joint Genome Institute"/>
            <person name="Lutkenhaus R."/>
            <person name="Traeger S."/>
            <person name="Breuer J."/>
            <person name="Kuo A."/>
            <person name="Lipzen A."/>
            <person name="Pangilinan J."/>
            <person name="Dilworth D."/>
            <person name="Sandor L."/>
            <person name="Poggeler S."/>
            <person name="Barry K."/>
            <person name="Grigoriev I.V."/>
            <person name="Nowrousian M."/>
        </authorList>
    </citation>
    <scope>NUCLEOTIDE SEQUENCE [LARGE SCALE GENOMIC DNA]</scope>
    <source>
        <strain evidence="4 5">CBS 389.68</strain>
    </source>
</reference>
<keyword evidence="2" id="KW-0472">Membrane</keyword>
<evidence type="ECO:0000313" key="4">
    <source>
        <dbReference type="EMBL" id="TGZ82060.1"/>
    </source>
</evidence>
<feature type="region of interest" description="Disordered" evidence="1">
    <location>
        <begin position="1"/>
        <end position="46"/>
    </location>
</feature>
<keyword evidence="5" id="KW-1185">Reference proteome</keyword>
<feature type="transmembrane region" description="Helical" evidence="2">
    <location>
        <begin position="266"/>
        <end position="287"/>
    </location>
</feature>
<accession>A0A4S2MZ70</accession>
<dbReference type="InParanoid" id="A0A4S2MZ70"/>
<dbReference type="PANTHER" id="PTHR38409:SF1">
    <property type="entry name" value="MITOCHONDRIAL ADAPTER PROTEIN MCP1"/>
    <property type="match status" value="1"/>
</dbReference>
<feature type="transmembrane region" description="Helical" evidence="2">
    <location>
        <begin position="89"/>
        <end position="111"/>
    </location>
</feature>
<protein>
    <recommendedName>
        <fullName evidence="3">Mitochondrial adapter protein MCP1 transmembrane domain-containing protein</fullName>
    </recommendedName>
</protein>
<dbReference type="GO" id="GO:0007005">
    <property type="term" value="P:mitochondrion organization"/>
    <property type="evidence" value="ECO:0007669"/>
    <property type="project" value="TreeGrafter"/>
</dbReference>
<feature type="transmembrane region" description="Helical" evidence="2">
    <location>
        <begin position="223"/>
        <end position="246"/>
    </location>
</feature>
<dbReference type="InterPro" id="IPR012472">
    <property type="entry name" value="MCP1_TM"/>
</dbReference>
<evidence type="ECO:0000256" key="2">
    <source>
        <dbReference type="SAM" id="Phobius"/>
    </source>
</evidence>
<name>A0A4S2MZ70_9PEZI</name>
<sequence length="312" mass="34147">MPQLQPPPQRPRTGSTYSAYSDDDNVSLLSMRPLSPSPLSPSSPATDGDDFILMPDSFPPLDSPKTIPGPTSVKGVSYWLSQTQKYSSYTFLTFLGIHFTTTALTPLLLPLDSANSSLLLTRTYFYQATPLTEAILVPGSLAVHIASGLLLRALKYRTARKNYGGQVPSSVSPFRWRNLTKIAKTGWVLVPLVAAHAVLLRWLPLVVDGDSSSVGLEYVGWGFLRGLKSAVVSGVAYTALVGVGMWHTLGGVAEWWKVRDSRRRTVVTGTQVVMGAVWLAGVGRVVWGSRGVRQFAERQFEGLYRVFLRGFE</sequence>
<feature type="compositionally biased region" description="Pro residues" evidence="1">
    <location>
        <begin position="1"/>
        <end position="10"/>
    </location>
</feature>
<proteinExistence type="predicted"/>
<gene>
    <name evidence="4" type="ORF">EX30DRAFT_213944</name>
</gene>
<evidence type="ECO:0000313" key="5">
    <source>
        <dbReference type="Proteomes" id="UP000298138"/>
    </source>
</evidence>
<dbReference type="AlphaFoldDB" id="A0A4S2MZ70"/>
<keyword evidence="2" id="KW-0812">Transmembrane</keyword>
<evidence type="ECO:0000259" key="3">
    <source>
        <dbReference type="Pfam" id="PF07950"/>
    </source>
</evidence>
<feature type="transmembrane region" description="Helical" evidence="2">
    <location>
        <begin position="185"/>
        <end position="203"/>
    </location>
</feature>
<dbReference type="GO" id="GO:0005741">
    <property type="term" value="C:mitochondrial outer membrane"/>
    <property type="evidence" value="ECO:0007669"/>
    <property type="project" value="TreeGrafter"/>
</dbReference>
<evidence type="ECO:0000256" key="1">
    <source>
        <dbReference type="SAM" id="MobiDB-lite"/>
    </source>
</evidence>
<feature type="domain" description="Mitochondrial adapter protein MCP1 transmembrane" evidence="3">
    <location>
        <begin position="191"/>
        <end position="282"/>
    </location>
</feature>
<organism evidence="4 5">
    <name type="scientific">Ascodesmis nigricans</name>
    <dbReference type="NCBI Taxonomy" id="341454"/>
    <lineage>
        <taxon>Eukaryota</taxon>
        <taxon>Fungi</taxon>
        <taxon>Dikarya</taxon>
        <taxon>Ascomycota</taxon>
        <taxon>Pezizomycotina</taxon>
        <taxon>Pezizomycetes</taxon>
        <taxon>Pezizales</taxon>
        <taxon>Ascodesmidaceae</taxon>
        <taxon>Ascodesmis</taxon>
    </lineage>
</organism>